<dbReference type="EMBL" id="JAAIKR010000001">
    <property type="protein sequence ID" value="MBR9726911.1"/>
    <property type="molecule type" value="Genomic_DNA"/>
</dbReference>
<protein>
    <submittedName>
        <fullName evidence="1">Tetratricopeptide repeat protein</fullName>
    </submittedName>
</protein>
<dbReference type="Gene3D" id="1.25.40.10">
    <property type="entry name" value="Tetratricopeptide repeat domain"/>
    <property type="match status" value="1"/>
</dbReference>
<evidence type="ECO:0000313" key="2">
    <source>
        <dbReference type="Proteomes" id="UP000811844"/>
    </source>
</evidence>
<dbReference type="Proteomes" id="UP000811844">
    <property type="component" value="Unassembled WGS sequence"/>
</dbReference>
<gene>
    <name evidence="1" type="ORF">G3R48_02745</name>
</gene>
<evidence type="ECO:0000313" key="1">
    <source>
        <dbReference type="EMBL" id="MBR9726911.1"/>
    </source>
</evidence>
<reference evidence="1 2" key="1">
    <citation type="submission" date="2020-02" db="EMBL/GenBank/DDBJ databases">
        <title>Shewanella WXL01 sp. nov., a marine bacterium isolated from green algae in Luhuitou Fringing Reef (Northern South China Sea).</title>
        <authorList>
            <person name="Wang X."/>
        </authorList>
    </citation>
    <scope>NUCLEOTIDE SEQUENCE [LARGE SCALE GENOMIC DNA]</scope>
    <source>
        <strain evidence="1 2">MCCC 1A01895</strain>
    </source>
</reference>
<accession>A0ABS5HYR4</accession>
<sequence length="382" mass="43793">MNNFDKKQLKRVAQFLEQDKVTSALKIVTPLLNKKHPHELVFQYGCTTLERNKQENEALSCWQKGFDLYPDHYDIGLNLANSQIELAQYHKVHDTLGQLLSLSQLTLEQRNQIKYMQAYAYYQLDQYSKVIDLLLTKASISAQHISSQWWQLITYSQLDLEKWAQAKHSAQQWLSIDPINQTAWQILARSNLGLNNNSKAVSANVIAGLLAQSKATKPLFGDYQFLLGNIKAYDFAGYCQQQPPSSFNNKALACSQYLWLSGQYQAGLDYIQHFNMQQIAVIDDYLLLKGRLFAGIKANQKARDCWRQIGKGTLPESSAADIKLARQKRTQLQGQALLLIGQSYWLENKWPEAQASYRKLAQTPDFEPIARAYNLRLKQISH</sequence>
<proteinExistence type="predicted"/>
<dbReference type="InterPro" id="IPR011990">
    <property type="entry name" value="TPR-like_helical_dom_sf"/>
</dbReference>
<dbReference type="RefSeq" id="WP_153660544.1">
    <property type="nucleotide sequence ID" value="NZ_JAAIKR010000001.1"/>
</dbReference>
<dbReference type="SUPFAM" id="SSF48452">
    <property type="entry name" value="TPR-like"/>
    <property type="match status" value="1"/>
</dbReference>
<keyword evidence="2" id="KW-1185">Reference proteome</keyword>
<comment type="caution">
    <text evidence="1">The sequence shown here is derived from an EMBL/GenBank/DDBJ whole genome shotgun (WGS) entry which is preliminary data.</text>
</comment>
<organism evidence="1 2">
    <name type="scientific">Shewanella intestini</name>
    <dbReference type="NCBI Taxonomy" id="2017544"/>
    <lineage>
        <taxon>Bacteria</taxon>
        <taxon>Pseudomonadati</taxon>
        <taxon>Pseudomonadota</taxon>
        <taxon>Gammaproteobacteria</taxon>
        <taxon>Alteromonadales</taxon>
        <taxon>Shewanellaceae</taxon>
        <taxon>Shewanella</taxon>
    </lineage>
</organism>
<name>A0ABS5HYR4_9GAMM</name>